<gene>
    <name evidence="2" type="ORF">Tci_881615</name>
</gene>
<comment type="caution">
    <text evidence="2">The sequence shown here is derived from an EMBL/GenBank/DDBJ whole genome shotgun (WGS) entry which is preliminary data.</text>
</comment>
<sequence length="103" mass="11130">MVGGFDGEFHFEPEGGFTDGEGNSPLNRFVNNEALVIDVAPMNIAPLSPIAENVKDLDDVSLRGDTVGEVERLHKSLKVTGKRKQATGPSVKEAHHKLRKAPP</sequence>
<dbReference type="AlphaFoldDB" id="A0A699TKN9"/>
<evidence type="ECO:0000313" key="2">
    <source>
        <dbReference type="EMBL" id="GFD09646.1"/>
    </source>
</evidence>
<reference evidence="2" key="1">
    <citation type="journal article" date="2019" name="Sci. Rep.">
        <title>Draft genome of Tanacetum cinerariifolium, the natural source of mosquito coil.</title>
        <authorList>
            <person name="Yamashiro T."/>
            <person name="Shiraishi A."/>
            <person name="Satake H."/>
            <person name="Nakayama K."/>
        </authorList>
    </citation>
    <scope>NUCLEOTIDE SEQUENCE</scope>
</reference>
<feature type="compositionally biased region" description="Basic residues" evidence="1">
    <location>
        <begin position="94"/>
        <end position="103"/>
    </location>
</feature>
<organism evidence="2">
    <name type="scientific">Tanacetum cinerariifolium</name>
    <name type="common">Dalmatian daisy</name>
    <name type="synonym">Chrysanthemum cinerariifolium</name>
    <dbReference type="NCBI Taxonomy" id="118510"/>
    <lineage>
        <taxon>Eukaryota</taxon>
        <taxon>Viridiplantae</taxon>
        <taxon>Streptophyta</taxon>
        <taxon>Embryophyta</taxon>
        <taxon>Tracheophyta</taxon>
        <taxon>Spermatophyta</taxon>
        <taxon>Magnoliopsida</taxon>
        <taxon>eudicotyledons</taxon>
        <taxon>Gunneridae</taxon>
        <taxon>Pentapetalae</taxon>
        <taxon>asterids</taxon>
        <taxon>campanulids</taxon>
        <taxon>Asterales</taxon>
        <taxon>Asteraceae</taxon>
        <taxon>Asteroideae</taxon>
        <taxon>Anthemideae</taxon>
        <taxon>Anthemidinae</taxon>
        <taxon>Tanacetum</taxon>
    </lineage>
</organism>
<name>A0A699TKN9_TANCI</name>
<proteinExistence type="predicted"/>
<evidence type="ECO:0000256" key="1">
    <source>
        <dbReference type="SAM" id="MobiDB-lite"/>
    </source>
</evidence>
<feature type="region of interest" description="Disordered" evidence="1">
    <location>
        <begin position="78"/>
        <end position="103"/>
    </location>
</feature>
<feature type="region of interest" description="Disordered" evidence="1">
    <location>
        <begin position="1"/>
        <end position="25"/>
    </location>
</feature>
<protein>
    <submittedName>
        <fullName evidence="2">Uncharacterized protein</fullName>
    </submittedName>
</protein>
<dbReference type="EMBL" id="BKCJ011246975">
    <property type="protein sequence ID" value="GFD09646.1"/>
    <property type="molecule type" value="Genomic_DNA"/>
</dbReference>
<accession>A0A699TKN9</accession>
<feature type="non-terminal residue" evidence="2">
    <location>
        <position position="103"/>
    </location>
</feature>